<evidence type="ECO:0000256" key="4">
    <source>
        <dbReference type="SAM" id="Phobius"/>
    </source>
</evidence>
<feature type="domain" description="HTH araC/xylS-type" evidence="5">
    <location>
        <begin position="272"/>
        <end position="369"/>
    </location>
</feature>
<dbReference type="Gene3D" id="1.10.10.60">
    <property type="entry name" value="Homeodomain-like"/>
    <property type="match status" value="1"/>
</dbReference>
<dbReference type="SUPFAM" id="SSF46689">
    <property type="entry name" value="Homeodomain-like"/>
    <property type="match status" value="2"/>
</dbReference>
<keyword evidence="4" id="KW-0812">Transmembrane</keyword>
<sequence length="369" mass="42206">MFFFCKLFSVEFFLSLILIILCGKIITQRKKKLVKKGVKLANQGVMGFELKNSERIFTAGFDENDFNSYGFKENVFKTDIPFGQITTKQWLFDGIRMLYSETELEKSTELDWKGDMELVTMHFNLQGKTSIQQHGMNSSFELNGNQHNLFYGTGAEGTMKWDEPQMKSFMIQFSKEAFLAISKDGNESLQQFADKIVSGTPTAFSVSNLNIGLPLRTCIDSILNCEFSSGSKRLFLFSKTIELLVLQAESFNIVENHKPEYIKNDYDKERIVFARDYLVKNISSPPTLPELAKIAGINEYKLKRGFKEIFNQTAFSYLSDLRLEKAKNDLINGKKQATEIALELGYCSLQHFSSAFKKKFGIPPNQARY</sequence>
<evidence type="ECO:0000256" key="3">
    <source>
        <dbReference type="ARBA" id="ARBA00023163"/>
    </source>
</evidence>
<dbReference type="InterPro" id="IPR020449">
    <property type="entry name" value="Tscrpt_reg_AraC-type_HTH"/>
</dbReference>
<feature type="transmembrane region" description="Helical" evidence="4">
    <location>
        <begin position="6"/>
        <end position="26"/>
    </location>
</feature>
<name>A0A448AXJ9_CHRGE</name>
<dbReference type="STRING" id="525257.HMPREF0204_13931"/>
<keyword evidence="2" id="KW-0238">DNA-binding</keyword>
<evidence type="ECO:0000256" key="2">
    <source>
        <dbReference type="ARBA" id="ARBA00023125"/>
    </source>
</evidence>
<dbReference type="PRINTS" id="PR00032">
    <property type="entry name" value="HTHARAC"/>
</dbReference>
<reference evidence="6 7" key="1">
    <citation type="submission" date="2018-12" db="EMBL/GenBank/DDBJ databases">
        <authorList>
            <consortium name="Pathogen Informatics"/>
        </authorList>
    </citation>
    <scope>NUCLEOTIDE SEQUENCE [LARGE SCALE GENOMIC DNA]</scope>
    <source>
        <strain evidence="6 7">NCTC11432</strain>
    </source>
</reference>
<dbReference type="InterPro" id="IPR009057">
    <property type="entry name" value="Homeodomain-like_sf"/>
</dbReference>
<dbReference type="InterPro" id="IPR018060">
    <property type="entry name" value="HTH_AraC"/>
</dbReference>
<organism evidence="6 7">
    <name type="scientific">Chryseobacterium gleum</name>
    <name type="common">Flavobacterium gleum</name>
    <dbReference type="NCBI Taxonomy" id="250"/>
    <lineage>
        <taxon>Bacteria</taxon>
        <taxon>Pseudomonadati</taxon>
        <taxon>Bacteroidota</taxon>
        <taxon>Flavobacteriia</taxon>
        <taxon>Flavobacteriales</taxon>
        <taxon>Weeksellaceae</taxon>
        <taxon>Chryseobacterium group</taxon>
        <taxon>Chryseobacterium</taxon>
    </lineage>
</organism>
<dbReference type="KEGG" id="cgle:NCTC11432_00548"/>
<protein>
    <submittedName>
        <fullName evidence="6">Regulatory protein soxS</fullName>
    </submittedName>
</protein>
<proteinExistence type="predicted"/>
<dbReference type="GO" id="GO:0043565">
    <property type="term" value="F:sequence-specific DNA binding"/>
    <property type="evidence" value="ECO:0007669"/>
    <property type="project" value="InterPro"/>
</dbReference>
<keyword evidence="4" id="KW-1133">Transmembrane helix</keyword>
<dbReference type="PANTHER" id="PTHR47893:SF1">
    <property type="entry name" value="REGULATORY PROTEIN PCHR"/>
    <property type="match status" value="1"/>
</dbReference>
<dbReference type="Pfam" id="PF12833">
    <property type="entry name" value="HTH_18"/>
    <property type="match status" value="1"/>
</dbReference>
<evidence type="ECO:0000256" key="1">
    <source>
        <dbReference type="ARBA" id="ARBA00023015"/>
    </source>
</evidence>
<dbReference type="EMBL" id="LR134289">
    <property type="protein sequence ID" value="VEE04971.1"/>
    <property type="molecule type" value="Genomic_DNA"/>
</dbReference>
<dbReference type="AlphaFoldDB" id="A0A448AXJ9"/>
<dbReference type="Proteomes" id="UP000279227">
    <property type="component" value="Chromosome"/>
</dbReference>
<accession>A0A448AXJ9</accession>
<evidence type="ECO:0000259" key="5">
    <source>
        <dbReference type="PROSITE" id="PS01124"/>
    </source>
</evidence>
<dbReference type="InterPro" id="IPR053142">
    <property type="entry name" value="PchR_regulatory_protein"/>
</dbReference>
<dbReference type="PROSITE" id="PS01124">
    <property type="entry name" value="HTH_ARAC_FAMILY_2"/>
    <property type="match status" value="1"/>
</dbReference>
<dbReference type="GO" id="GO:0003700">
    <property type="term" value="F:DNA-binding transcription factor activity"/>
    <property type="evidence" value="ECO:0007669"/>
    <property type="project" value="InterPro"/>
</dbReference>
<keyword evidence="3" id="KW-0804">Transcription</keyword>
<keyword evidence="1" id="KW-0805">Transcription regulation</keyword>
<dbReference type="SMART" id="SM00342">
    <property type="entry name" value="HTH_ARAC"/>
    <property type="match status" value="1"/>
</dbReference>
<dbReference type="PANTHER" id="PTHR47893">
    <property type="entry name" value="REGULATORY PROTEIN PCHR"/>
    <property type="match status" value="1"/>
</dbReference>
<gene>
    <name evidence="6" type="primary">soxS_2</name>
    <name evidence="6" type="ORF">NCTC11432_00548</name>
</gene>
<evidence type="ECO:0000313" key="6">
    <source>
        <dbReference type="EMBL" id="VEE04971.1"/>
    </source>
</evidence>
<evidence type="ECO:0000313" key="7">
    <source>
        <dbReference type="Proteomes" id="UP000279227"/>
    </source>
</evidence>
<keyword evidence="4" id="KW-0472">Membrane</keyword>